<feature type="transmembrane region" description="Helical" evidence="2">
    <location>
        <begin position="102"/>
        <end position="120"/>
    </location>
</feature>
<evidence type="ECO:0000313" key="4">
    <source>
        <dbReference type="Proteomes" id="UP000572528"/>
    </source>
</evidence>
<protein>
    <submittedName>
        <fullName evidence="3">DUF3043 domain-containing protein</fullName>
    </submittedName>
</protein>
<sequence>MSLLKRNRPEAPSPEPAPVKPGGKGRPTPKRKDAQARRVRPVVPTDREAAKREARAARDEAFRRQQDALITGDERWLPPRDKGPIKRYVRDYIDARYSVGEVFMPLTLVLIVLMLIASWWTDPSSLYLLLAVYAVFFLAMGDALVCWLRLRRLLRAKFGQERVSKQGPILFYVFARCMQLRRWRRPAPLVERKEFPS</sequence>
<dbReference type="Proteomes" id="UP000572528">
    <property type="component" value="Unassembled WGS sequence"/>
</dbReference>
<gene>
    <name evidence="3" type="ORF">HZZ05_06880</name>
</gene>
<feature type="compositionally biased region" description="Basic and acidic residues" evidence="1">
    <location>
        <begin position="45"/>
        <end position="60"/>
    </location>
</feature>
<evidence type="ECO:0000256" key="1">
    <source>
        <dbReference type="SAM" id="MobiDB-lite"/>
    </source>
</evidence>
<reference evidence="3 4" key="1">
    <citation type="submission" date="2020-07" db="EMBL/GenBank/DDBJ databases">
        <title>MOT database genomes.</title>
        <authorList>
            <person name="Joseph S."/>
            <person name="Aduse-Opoku J."/>
            <person name="Hashim A."/>
            <person name="Wade W."/>
            <person name="Curtis M."/>
        </authorList>
    </citation>
    <scope>NUCLEOTIDE SEQUENCE [LARGE SCALE GENOMIC DNA]</scope>
    <source>
        <strain evidence="3 4">WMus004</strain>
    </source>
</reference>
<keyword evidence="2" id="KW-0472">Membrane</keyword>
<dbReference type="InterPro" id="IPR021403">
    <property type="entry name" value="DUF3043"/>
</dbReference>
<dbReference type="EMBL" id="JACBXV010000079">
    <property type="protein sequence ID" value="NYS69244.1"/>
    <property type="molecule type" value="Genomic_DNA"/>
</dbReference>
<comment type="caution">
    <text evidence="3">The sequence shown here is derived from an EMBL/GenBank/DDBJ whole genome shotgun (WGS) entry which is preliminary data.</text>
</comment>
<keyword evidence="2" id="KW-1133">Transmembrane helix</keyword>
<evidence type="ECO:0000256" key="2">
    <source>
        <dbReference type="SAM" id="Phobius"/>
    </source>
</evidence>
<dbReference type="Pfam" id="PF11241">
    <property type="entry name" value="DUF3043"/>
    <property type="match status" value="1"/>
</dbReference>
<proteinExistence type="predicted"/>
<evidence type="ECO:0000313" key="3">
    <source>
        <dbReference type="EMBL" id="NYS69244.1"/>
    </source>
</evidence>
<organism evidence="3 4">
    <name type="scientific">Actinomyces bowdenii</name>
    <dbReference type="NCBI Taxonomy" id="131109"/>
    <lineage>
        <taxon>Bacteria</taxon>
        <taxon>Bacillati</taxon>
        <taxon>Actinomycetota</taxon>
        <taxon>Actinomycetes</taxon>
        <taxon>Actinomycetales</taxon>
        <taxon>Actinomycetaceae</taxon>
        <taxon>Actinomyces</taxon>
    </lineage>
</organism>
<feature type="region of interest" description="Disordered" evidence="1">
    <location>
        <begin position="1"/>
        <end position="60"/>
    </location>
</feature>
<dbReference type="RefSeq" id="WP_179900536.1">
    <property type="nucleotide sequence ID" value="NZ_JACBXV010000079.1"/>
</dbReference>
<name>A0A853EJB0_9ACTO</name>
<keyword evidence="2" id="KW-0812">Transmembrane</keyword>
<dbReference type="AlphaFoldDB" id="A0A853EJB0"/>
<feature type="transmembrane region" description="Helical" evidence="2">
    <location>
        <begin position="126"/>
        <end position="148"/>
    </location>
</feature>
<accession>A0A853EJB0</accession>